<dbReference type="EMBL" id="MGAG01000003">
    <property type="protein sequence ID" value="OGK42185.1"/>
    <property type="molecule type" value="Genomic_DNA"/>
</dbReference>
<dbReference type="AlphaFoldDB" id="A0A1F7IFP9"/>
<feature type="transmembrane region" description="Helical" evidence="1">
    <location>
        <begin position="283"/>
        <end position="303"/>
    </location>
</feature>
<feature type="transmembrane region" description="Helical" evidence="1">
    <location>
        <begin position="310"/>
        <end position="331"/>
    </location>
</feature>
<feature type="transmembrane region" description="Helical" evidence="1">
    <location>
        <begin position="243"/>
        <end position="263"/>
    </location>
</feature>
<feature type="transmembrane region" description="Helical" evidence="1">
    <location>
        <begin position="158"/>
        <end position="176"/>
    </location>
</feature>
<dbReference type="Proteomes" id="UP000177698">
    <property type="component" value="Unassembled WGS sequence"/>
</dbReference>
<evidence type="ECO:0000256" key="1">
    <source>
        <dbReference type="SAM" id="Phobius"/>
    </source>
</evidence>
<gene>
    <name evidence="2" type="ORF">A2954_04185</name>
</gene>
<feature type="transmembrane region" description="Helical" evidence="1">
    <location>
        <begin position="390"/>
        <end position="408"/>
    </location>
</feature>
<reference evidence="2 3" key="1">
    <citation type="journal article" date="2016" name="Nat. Commun.">
        <title>Thousands of microbial genomes shed light on interconnected biogeochemical processes in an aquifer system.</title>
        <authorList>
            <person name="Anantharaman K."/>
            <person name="Brown C.T."/>
            <person name="Hug L.A."/>
            <person name="Sharon I."/>
            <person name="Castelle C.J."/>
            <person name="Probst A.J."/>
            <person name="Thomas B.C."/>
            <person name="Singh A."/>
            <person name="Wilkins M.J."/>
            <person name="Karaoz U."/>
            <person name="Brodie E.L."/>
            <person name="Williams K.H."/>
            <person name="Hubbard S.S."/>
            <person name="Banfield J.F."/>
        </authorList>
    </citation>
    <scope>NUCLEOTIDE SEQUENCE [LARGE SCALE GENOMIC DNA]</scope>
</reference>
<feature type="transmembrane region" description="Helical" evidence="1">
    <location>
        <begin position="183"/>
        <end position="209"/>
    </location>
</feature>
<keyword evidence="1" id="KW-1133">Transmembrane helix</keyword>
<feature type="transmembrane region" description="Helical" evidence="1">
    <location>
        <begin position="12"/>
        <end position="32"/>
    </location>
</feature>
<name>A0A1F7IFP9_9BACT</name>
<accession>A0A1F7IFP9</accession>
<dbReference type="InterPro" id="IPR018650">
    <property type="entry name" value="STSV1_Orf64"/>
</dbReference>
<proteinExistence type="predicted"/>
<evidence type="ECO:0008006" key="4">
    <source>
        <dbReference type="Google" id="ProtNLM"/>
    </source>
</evidence>
<feature type="transmembrane region" description="Helical" evidence="1">
    <location>
        <begin position="129"/>
        <end position="146"/>
    </location>
</feature>
<keyword evidence="1" id="KW-0472">Membrane</keyword>
<organism evidence="2 3">
    <name type="scientific">Candidatus Roizmanbacteria bacterium RIFCSPLOWO2_01_FULL_37_12</name>
    <dbReference type="NCBI Taxonomy" id="1802056"/>
    <lineage>
        <taxon>Bacteria</taxon>
        <taxon>Candidatus Roizmaniibacteriota</taxon>
    </lineage>
</organism>
<dbReference type="Pfam" id="PF09852">
    <property type="entry name" value="DUF2079"/>
    <property type="match status" value="1"/>
</dbReference>
<sequence length="522" mass="61361">MYFLNKYKIQILLWIFILAYIVYFSYFSILRYKTLYASYYDLGIMHQTVFNTYQSLKTGDLSRFLELTNPSGAEQIKRMAIHNDPMLALLAPFYFIYSGPETLLVVQSVMLALGAMAVFKIARFNFQKLSYSFVLSLIFSLSYLVYPPLQLTNIFEFHAVALATTLLLFMFYFWLVKKYWLSLIFFGLSLLAKEQVALITLLFGIYTFFNSKGQYVMLNLFQHLIFKKKILKRVQDDRQNFNFSLIVIFISIFWFITSVFYIIPIFRGGNHFAASRYSDFGESPIRIIIGIMTNPYSISKYILRDNTLNYLKSLLGPVGFLSLLSPIQLFIALPEFAINLLSKNPNMRNVIYHYTAVITPFVFISAVYGTKKVISYLLIVIRKKNNEKKIILFMSIYILFFAVGNAYLRGPLPFAKKQNIHPFKWPQPQSKDTAFWGRTLRDENLKISTTGQLSPFFTSRRYFYTFSARYRLADYIVLRPSEVYNYPEKKELIPVYERLIQDTNFQLIYKKDNFEVYKRVKS</sequence>
<comment type="caution">
    <text evidence="2">The sequence shown here is derived from an EMBL/GenBank/DDBJ whole genome shotgun (WGS) entry which is preliminary data.</text>
</comment>
<feature type="transmembrane region" description="Helical" evidence="1">
    <location>
        <begin position="351"/>
        <end position="369"/>
    </location>
</feature>
<protein>
    <recommendedName>
        <fullName evidence="4">DUF2079 domain-containing protein</fullName>
    </recommendedName>
</protein>
<evidence type="ECO:0000313" key="2">
    <source>
        <dbReference type="EMBL" id="OGK42185.1"/>
    </source>
</evidence>
<dbReference type="STRING" id="1802056.A2954_04185"/>
<keyword evidence="1" id="KW-0812">Transmembrane</keyword>
<evidence type="ECO:0000313" key="3">
    <source>
        <dbReference type="Proteomes" id="UP000177698"/>
    </source>
</evidence>